<accession>A0A0F9L0T5</accession>
<comment type="caution">
    <text evidence="2">The sequence shown here is derived from an EMBL/GenBank/DDBJ whole genome shotgun (WGS) entry which is preliminary data.</text>
</comment>
<protein>
    <submittedName>
        <fullName evidence="2">Uncharacterized protein</fullName>
    </submittedName>
</protein>
<keyword evidence="1" id="KW-0812">Transmembrane</keyword>
<organism evidence="2">
    <name type="scientific">marine sediment metagenome</name>
    <dbReference type="NCBI Taxonomy" id="412755"/>
    <lineage>
        <taxon>unclassified sequences</taxon>
        <taxon>metagenomes</taxon>
        <taxon>ecological metagenomes</taxon>
    </lineage>
</organism>
<keyword evidence="1" id="KW-1133">Transmembrane helix</keyword>
<evidence type="ECO:0000313" key="2">
    <source>
        <dbReference type="EMBL" id="KKM21435.1"/>
    </source>
</evidence>
<feature type="transmembrane region" description="Helical" evidence="1">
    <location>
        <begin position="27"/>
        <end position="43"/>
    </location>
</feature>
<sequence length="56" mass="6666">MIGQPKCGGMLNNQKWKVFYKFITKKGYALLFYFSCNYLYFYINSNDVQYPSTQSI</sequence>
<name>A0A0F9L0T5_9ZZZZ</name>
<gene>
    <name evidence="2" type="ORF">LCGC14_1635450</name>
</gene>
<reference evidence="2" key="1">
    <citation type="journal article" date="2015" name="Nature">
        <title>Complex archaea that bridge the gap between prokaryotes and eukaryotes.</title>
        <authorList>
            <person name="Spang A."/>
            <person name="Saw J.H."/>
            <person name="Jorgensen S.L."/>
            <person name="Zaremba-Niedzwiedzka K."/>
            <person name="Martijn J."/>
            <person name="Lind A.E."/>
            <person name="van Eijk R."/>
            <person name="Schleper C."/>
            <person name="Guy L."/>
            <person name="Ettema T.J."/>
        </authorList>
    </citation>
    <scope>NUCLEOTIDE SEQUENCE</scope>
</reference>
<dbReference type="AlphaFoldDB" id="A0A0F9L0T5"/>
<keyword evidence="1" id="KW-0472">Membrane</keyword>
<evidence type="ECO:0000256" key="1">
    <source>
        <dbReference type="SAM" id="Phobius"/>
    </source>
</evidence>
<dbReference type="EMBL" id="LAZR01013550">
    <property type="protein sequence ID" value="KKM21435.1"/>
    <property type="molecule type" value="Genomic_DNA"/>
</dbReference>
<proteinExistence type="predicted"/>